<evidence type="ECO:0000256" key="1">
    <source>
        <dbReference type="ARBA" id="ARBA00009981"/>
    </source>
</evidence>
<name>A0A0C1H7S6_9BACT</name>
<dbReference type="PATRIC" id="fig|362787.3.peg.1878"/>
<evidence type="ECO:0000313" key="4">
    <source>
        <dbReference type="Proteomes" id="UP000031465"/>
    </source>
</evidence>
<dbReference type="Pfam" id="PF02604">
    <property type="entry name" value="PhdYeFM_antitox"/>
    <property type="match status" value="1"/>
</dbReference>
<dbReference type="AlphaFoldDB" id="A0A0C1H7S6"/>
<dbReference type="Proteomes" id="UP000031465">
    <property type="component" value="Unassembled WGS sequence"/>
</dbReference>
<evidence type="ECO:0000313" key="3">
    <source>
        <dbReference type="EMBL" id="KIC70943.1"/>
    </source>
</evidence>
<sequence length="79" mass="8683">MHIVNIHEAKTQFSKLVESAMNGEETIIAKSGKPVARLVPISSEKPKRRLGVLKGKIKIADDFDAPLPDDILSSFEGRL</sequence>
<organism evidence="3 4">
    <name type="scientific">Candidatus Protochlamydia amoebophila</name>
    <dbReference type="NCBI Taxonomy" id="362787"/>
    <lineage>
        <taxon>Bacteria</taxon>
        <taxon>Pseudomonadati</taxon>
        <taxon>Chlamydiota</taxon>
        <taxon>Chlamydiia</taxon>
        <taxon>Parachlamydiales</taxon>
        <taxon>Parachlamydiaceae</taxon>
        <taxon>Candidatus Protochlamydia</taxon>
    </lineage>
</organism>
<accession>A0A0C1H7S6</accession>
<comment type="function">
    <text evidence="2">Antitoxin component of a type II toxin-antitoxin (TA) system.</text>
</comment>
<dbReference type="EMBL" id="JSAN01000128">
    <property type="protein sequence ID" value="KIC70943.1"/>
    <property type="molecule type" value="Genomic_DNA"/>
</dbReference>
<proteinExistence type="inferred from homology"/>
<dbReference type="PANTHER" id="PTHR35377">
    <property type="entry name" value="ANTITOXIN VAPB49-RELATED-RELATED"/>
    <property type="match status" value="1"/>
</dbReference>
<protein>
    <recommendedName>
        <fullName evidence="2">Antitoxin</fullName>
    </recommendedName>
</protein>
<dbReference type="InterPro" id="IPR051416">
    <property type="entry name" value="phD-YefM_TA_antitoxins"/>
</dbReference>
<evidence type="ECO:0000256" key="2">
    <source>
        <dbReference type="RuleBase" id="RU362080"/>
    </source>
</evidence>
<dbReference type="InterPro" id="IPR006442">
    <property type="entry name" value="Antitoxin_Phd/YefM"/>
</dbReference>
<dbReference type="SUPFAM" id="SSF143120">
    <property type="entry name" value="YefM-like"/>
    <property type="match status" value="1"/>
</dbReference>
<comment type="caution">
    <text evidence="3">The sequence shown here is derived from an EMBL/GenBank/DDBJ whole genome shotgun (WGS) entry which is preliminary data.</text>
</comment>
<dbReference type="PANTHER" id="PTHR35377:SF4">
    <property type="entry name" value="PREVENT-HOST-DEATH FAMILY PROTEIN"/>
    <property type="match status" value="1"/>
</dbReference>
<dbReference type="InterPro" id="IPR036165">
    <property type="entry name" value="YefM-like_sf"/>
</dbReference>
<dbReference type="NCBIfam" id="TIGR01552">
    <property type="entry name" value="phd_fam"/>
    <property type="match status" value="1"/>
</dbReference>
<dbReference type="Gene3D" id="3.40.1620.10">
    <property type="entry name" value="YefM-like domain"/>
    <property type="match status" value="1"/>
</dbReference>
<reference evidence="3 4" key="1">
    <citation type="journal article" date="2014" name="Mol. Biol. Evol.">
        <title>Massive expansion of Ubiquitination-related gene families within the Chlamydiae.</title>
        <authorList>
            <person name="Domman D."/>
            <person name="Collingro A."/>
            <person name="Lagkouvardos I."/>
            <person name="Gehre L."/>
            <person name="Weinmaier T."/>
            <person name="Rattei T."/>
            <person name="Subtil A."/>
            <person name="Horn M."/>
        </authorList>
    </citation>
    <scope>NUCLEOTIDE SEQUENCE [LARGE SCALE GENOMIC DNA]</scope>
    <source>
        <strain evidence="3 4">EI2</strain>
    </source>
</reference>
<comment type="similarity">
    <text evidence="1 2">Belongs to the phD/YefM antitoxin family.</text>
</comment>
<gene>
    <name evidence="3" type="ORF">DB44_FF00240</name>
</gene>
<dbReference type="RefSeq" id="WP_039360390.1">
    <property type="nucleotide sequence ID" value="NZ_JSAN01000128.1"/>
</dbReference>